<feature type="compositionally biased region" description="Low complexity" evidence="3">
    <location>
        <begin position="35"/>
        <end position="44"/>
    </location>
</feature>
<dbReference type="Proteomes" id="UP000619355">
    <property type="component" value="Unassembled WGS sequence"/>
</dbReference>
<dbReference type="InterPro" id="IPR001303">
    <property type="entry name" value="Aldolase_II/adducin_N"/>
</dbReference>
<dbReference type="PANTHER" id="PTHR22789:SF0">
    <property type="entry name" value="3-OXO-TETRONATE 4-PHOSPHATE DECARBOXYLASE-RELATED"/>
    <property type="match status" value="1"/>
</dbReference>
<evidence type="ECO:0000313" key="5">
    <source>
        <dbReference type="EMBL" id="GHG66090.1"/>
    </source>
</evidence>
<keyword evidence="1" id="KW-0479">Metal-binding</keyword>
<feature type="region of interest" description="Disordered" evidence="3">
    <location>
        <begin position="1"/>
        <end position="44"/>
    </location>
</feature>
<dbReference type="GO" id="GO:0046872">
    <property type="term" value="F:metal ion binding"/>
    <property type="evidence" value="ECO:0007669"/>
    <property type="project" value="UniProtKB-KW"/>
</dbReference>
<dbReference type="InterPro" id="IPR036409">
    <property type="entry name" value="Aldolase_II/adducin_N_sf"/>
</dbReference>
<evidence type="ECO:0000256" key="3">
    <source>
        <dbReference type="SAM" id="MobiDB-lite"/>
    </source>
</evidence>
<dbReference type="GO" id="GO:0005829">
    <property type="term" value="C:cytosol"/>
    <property type="evidence" value="ECO:0007669"/>
    <property type="project" value="TreeGrafter"/>
</dbReference>
<dbReference type="GO" id="GO:0016832">
    <property type="term" value="F:aldehyde-lyase activity"/>
    <property type="evidence" value="ECO:0007669"/>
    <property type="project" value="TreeGrafter"/>
</dbReference>
<protein>
    <submittedName>
        <fullName evidence="5">Aldolase</fullName>
    </submittedName>
</protein>
<dbReference type="SMART" id="SM01007">
    <property type="entry name" value="Aldolase_II"/>
    <property type="match status" value="1"/>
</dbReference>
<dbReference type="GO" id="GO:0019323">
    <property type="term" value="P:pentose catabolic process"/>
    <property type="evidence" value="ECO:0007669"/>
    <property type="project" value="TreeGrafter"/>
</dbReference>
<dbReference type="SUPFAM" id="SSF53639">
    <property type="entry name" value="AraD/HMP-PK domain-like"/>
    <property type="match status" value="1"/>
</dbReference>
<sequence>MAEPLRNTDDGDRPGRGAGHRGGDRTGPGGGRPAGGRAAEPAEAQDAARLWADVVATARRTVADGLVVGTSGNVSARLGDLVLVTPSGVPYDRLTPADLTGVDLTGRQVLGTLVPTSELPLHLAVYRTTDARAVVHTHAVHATAVSTLVPELPSVHYMAAALGGPVRVAPYAAYGTDELAGNMLGALAGRSGCLLQNHGTITYGATLDQAYDRTAQLEWMCRLWLTASSVPGLAPSLLTEAQLAEVGERLKGYGQRR</sequence>
<dbReference type="PANTHER" id="PTHR22789">
    <property type="entry name" value="FUCULOSE PHOSPHATE ALDOLASE"/>
    <property type="match status" value="1"/>
</dbReference>
<feature type="compositionally biased region" description="Basic and acidic residues" evidence="3">
    <location>
        <begin position="1"/>
        <end position="15"/>
    </location>
</feature>
<comment type="caution">
    <text evidence="5">The sequence shown here is derived from an EMBL/GenBank/DDBJ whole genome shotgun (WGS) entry which is preliminary data.</text>
</comment>
<feature type="compositionally biased region" description="Gly residues" evidence="3">
    <location>
        <begin position="25"/>
        <end position="34"/>
    </location>
</feature>
<keyword evidence="6" id="KW-1185">Reference proteome</keyword>
<accession>A0A919F0P2</accession>
<reference evidence="6" key="1">
    <citation type="journal article" date="2019" name="Int. J. Syst. Evol. Microbiol.">
        <title>The Global Catalogue of Microorganisms (GCM) 10K type strain sequencing project: providing services to taxonomists for standard genome sequencing and annotation.</title>
        <authorList>
            <consortium name="The Broad Institute Genomics Platform"/>
            <consortium name="The Broad Institute Genome Sequencing Center for Infectious Disease"/>
            <person name="Wu L."/>
            <person name="Ma J."/>
        </authorList>
    </citation>
    <scope>NUCLEOTIDE SEQUENCE [LARGE SCALE GENOMIC DNA]</scope>
    <source>
        <strain evidence="6">JCM 4253</strain>
    </source>
</reference>
<dbReference type="RefSeq" id="WP_229900532.1">
    <property type="nucleotide sequence ID" value="NZ_BNBF01000021.1"/>
</dbReference>
<name>A0A919F0P2_9ACTN</name>
<dbReference type="EMBL" id="BNBF01000021">
    <property type="protein sequence ID" value="GHG66090.1"/>
    <property type="molecule type" value="Genomic_DNA"/>
</dbReference>
<proteinExistence type="predicted"/>
<evidence type="ECO:0000259" key="4">
    <source>
        <dbReference type="SMART" id="SM01007"/>
    </source>
</evidence>
<dbReference type="Gene3D" id="3.40.225.10">
    <property type="entry name" value="Class II aldolase/adducin N-terminal domain"/>
    <property type="match status" value="1"/>
</dbReference>
<dbReference type="AlphaFoldDB" id="A0A919F0P2"/>
<evidence type="ECO:0000256" key="2">
    <source>
        <dbReference type="ARBA" id="ARBA00023239"/>
    </source>
</evidence>
<gene>
    <name evidence="5" type="ORF">GCM10018980_58120</name>
</gene>
<dbReference type="InterPro" id="IPR050197">
    <property type="entry name" value="Aldolase_class_II_sugar_metab"/>
</dbReference>
<keyword evidence="2" id="KW-0456">Lyase</keyword>
<evidence type="ECO:0000313" key="6">
    <source>
        <dbReference type="Proteomes" id="UP000619355"/>
    </source>
</evidence>
<organism evidence="5 6">
    <name type="scientific">Streptomyces capoamus</name>
    <dbReference type="NCBI Taxonomy" id="68183"/>
    <lineage>
        <taxon>Bacteria</taxon>
        <taxon>Bacillati</taxon>
        <taxon>Actinomycetota</taxon>
        <taxon>Actinomycetes</taxon>
        <taxon>Kitasatosporales</taxon>
        <taxon>Streptomycetaceae</taxon>
        <taxon>Streptomyces</taxon>
    </lineage>
</organism>
<evidence type="ECO:0000256" key="1">
    <source>
        <dbReference type="ARBA" id="ARBA00022723"/>
    </source>
</evidence>
<feature type="domain" description="Class II aldolase/adducin N-terminal" evidence="4">
    <location>
        <begin position="52"/>
        <end position="225"/>
    </location>
</feature>
<dbReference type="Pfam" id="PF00596">
    <property type="entry name" value="Aldolase_II"/>
    <property type="match status" value="1"/>
</dbReference>